<proteinExistence type="predicted"/>
<protein>
    <recommendedName>
        <fullName evidence="3">NERD domain-containing protein</fullName>
    </recommendedName>
</protein>
<dbReference type="EMBL" id="VZAH01000058">
    <property type="protein sequence ID" value="MQP13896.1"/>
    <property type="molecule type" value="Genomic_DNA"/>
</dbReference>
<dbReference type="RefSeq" id="WP_153090167.1">
    <property type="nucleotide sequence ID" value="NZ_VZAH01000058.1"/>
</dbReference>
<sequence>MEELKRLSNELKLFLTKYDKRIILGHFTQLIETSSLGFAQDEVRMLSSPMRQLYYLAGLLVTTTKSGEEVNCTEEDWAYIVNLLNAIETEYFKIFLPKEETEITNEWKKKREVAMPSFLSYFNLGPLNFEEQSISWISDLYQKLDAIIETEIGLRTIDFLHFYDNLDRWCEDNLKSFPNPEISQIRSNWQEYTTLQIGVVDEVPEGIKTLGKSHFPMYTFAADYGIKNRFKASDLEDKDLPLDKVEKILSVLSFKVADSAFLYYTSTDNPLYRSPILNLEDGLYQVFEIKQVLHAIDAFLEELCCKFEKNRTKYVKEKGKLLENNIVNLFKSVFGKYIKCYTSYYVDNSEQDILILWKDKAFIIESKAYKINEPFRDPDRAYTRILQDFKRSIGYAYKQTWRVAEKFYQQVPLVIKDEHGNIIDTIDTTKYQDGDFSIIVTQKSFGQIQADLYSLLELQEGGSYPWAIKYDDLDVFLRTLKAMNKKPQFFIDFLIDREYLHGHVLCSDELQICGGYLTGEITSDICQGDNLVACSPDLASIFDEQYRKGLGFKNERHWVEKHDGRTLFI</sequence>
<organism evidence="1 2">
    <name type="scientific">Segatella copri</name>
    <dbReference type="NCBI Taxonomy" id="165179"/>
    <lineage>
        <taxon>Bacteria</taxon>
        <taxon>Pseudomonadati</taxon>
        <taxon>Bacteroidota</taxon>
        <taxon>Bacteroidia</taxon>
        <taxon>Bacteroidales</taxon>
        <taxon>Prevotellaceae</taxon>
        <taxon>Segatella</taxon>
    </lineage>
</organism>
<accession>A0A6G1VK08</accession>
<dbReference type="AlphaFoldDB" id="A0A6G1VK08"/>
<evidence type="ECO:0000313" key="1">
    <source>
        <dbReference type="EMBL" id="MQP13896.1"/>
    </source>
</evidence>
<gene>
    <name evidence="1" type="ORF">F7D25_05635</name>
</gene>
<dbReference type="OrthoDB" id="7060647at2"/>
<name>A0A6G1VK08_9BACT</name>
<evidence type="ECO:0000313" key="2">
    <source>
        <dbReference type="Proteomes" id="UP000477980"/>
    </source>
</evidence>
<evidence type="ECO:0008006" key="3">
    <source>
        <dbReference type="Google" id="ProtNLM"/>
    </source>
</evidence>
<dbReference type="Proteomes" id="UP000477980">
    <property type="component" value="Unassembled WGS sequence"/>
</dbReference>
<reference evidence="1 2" key="1">
    <citation type="submission" date="2019-09" db="EMBL/GenBank/DDBJ databases">
        <title>Distinct polysaccharide growth profiles of human intestinal Prevotella copri isolates.</title>
        <authorList>
            <person name="Fehlner-Peach H."/>
            <person name="Magnabosco C."/>
            <person name="Raghavan V."/>
            <person name="Scher J.U."/>
            <person name="Tett A."/>
            <person name="Cox L.M."/>
            <person name="Gottsegen C."/>
            <person name="Watters A."/>
            <person name="Wiltshire- Gordon J.D."/>
            <person name="Segata N."/>
            <person name="Bonneau R."/>
            <person name="Littman D.R."/>
        </authorList>
    </citation>
    <scope>NUCLEOTIDE SEQUENCE [LARGE SCALE GENOMIC DNA]</scope>
    <source>
        <strain evidence="2">iAA917</strain>
    </source>
</reference>
<comment type="caution">
    <text evidence="1">The sequence shown here is derived from an EMBL/GenBank/DDBJ whole genome shotgun (WGS) entry which is preliminary data.</text>
</comment>